<evidence type="ECO:0000256" key="11">
    <source>
        <dbReference type="ARBA" id="ARBA00023264"/>
    </source>
</evidence>
<evidence type="ECO:0000256" key="12">
    <source>
        <dbReference type="NCBIfam" id="TIGR04265"/>
    </source>
</evidence>
<evidence type="ECO:0000256" key="2">
    <source>
        <dbReference type="ARBA" id="ARBA00022475"/>
    </source>
</evidence>
<dbReference type="PROSITE" id="PS50035">
    <property type="entry name" value="PLD"/>
    <property type="match status" value="2"/>
</dbReference>
<accession>L0DK36</accession>
<keyword evidence="5 14" id="KW-0812">Transmembrane</keyword>
<dbReference type="EMBL" id="CP003364">
    <property type="protein sequence ID" value="AGA29205.1"/>
    <property type="molecule type" value="Genomic_DNA"/>
</dbReference>
<evidence type="ECO:0000256" key="8">
    <source>
        <dbReference type="ARBA" id="ARBA00023098"/>
    </source>
</evidence>
<keyword evidence="17" id="KW-1185">Reference proteome</keyword>
<feature type="domain" description="PLD phosphodiesterase" evidence="15">
    <location>
        <begin position="208"/>
        <end position="235"/>
    </location>
</feature>
<dbReference type="PANTHER" id="PTHR21248:SF22">
    <property type="entry name" value="PHOSPHOLIPASE D"/>
    <property type="match status" value="1"/>
</dbReference>
<dbReference type="SMART" id="SM00155">
    <property type="entry name" value="PLDc"/>
    <property type="match status" value="2"/>
</dbReference>
<dbReference type="CDD" id="cd09156">
    <property type="entry name" value="PLDc_CLS_unchar1_1"/>
    <property type="match status" value="1"/>
</dbReference>
<feature type="transmembrane region" description="Helical" evidence="14">
    <location>
        <begin position="42"/>
        <end position="63"/>
    </location>
</feature>
<evidence type="ECO:0000256" key="13">
    <source>
        <dbReference type="SAM" id="MobiDB-lite"/>
    </source>
</evidence>
<evidence type="ECO:0000256" key="9">
    <source>
        <dbReference type="ARBA" id="ARBA00023136"/>
    </source>
</evidence>
<evidence type="ECO:0000256" key="1">
    <source>
        <dbReference type="ARBA" id="ARBA00004651"/>
    </source>
</evidence>
<evidence type="ECO:0000256" key="3">
    <source>
        <dbReference type="ARBA" id="ARBA00022516"/>
    </source>
</evidence>
<dbReference type="CDD" id="cd09162">
    <property type="entry name" value="PLDc_CLS_unchar1_2"/>
    <property type="match status" value="1"/>
</dbReference>
<dbReference type="InterPro" id="IPR001736">
    <property type="entry name" value="PLipase_D/transphosphatidylase"/>
</dbReference>
<dbReference type="GO" id="GO:0008808">
    <property type="term" value="F:cardiolipin synthase activity"/>
    <property type="evidence" value="ECO:0007669"/>
    <property type="project" value="UniProtKB-UniRule"/>
</dbReference>
<organism evidence="16 17">
    <name type="scientific">Singulisphaera acidiphila (strain ATCC BAA-1392 / DSM 18658 / VKM B-2454 / MOB10)</name>
    <dbReference type="NCBI Taxonomy" id="886293"/>
    <lineage>
        <taxon>Bacteria</taxon>
        <taxon>Pseudomonadati</taxon>
        <taxon>Planctomycetota</taxon>
        <taxon>Planctomycetia</taxon>
        <taxon>Isosphaerales</taxon>
        <taxon>Isosphaeraceae</taxon>
        <taxon>Singulisphaera</taxon>
    </lineage>
</organism>
<comment type="subcellular location">
    <subcellularLocation>
        <location evidence="1">Cell membrane</location>
        <topology evidence="1">Multi-pass membrane protein</topology>
    </subcellularLocation>
</comment>
<dbReference type="EC" id="2.7.8.-" evidence="12"/>
<sequence length="467" mass="51717">MSHFYESNLFWLSWQLLTTLGFVLGIMLVAHLLKSQRSTSSTIAWLLVIVLVPYLGVPLYLMIGGRKMRRRAESKEQVYHRRRKLPSETSGGPAERILQSFGIPPATSGNRVELVTSGEEAYRLLLDLIDKAEHSIHITTYILGRGPVGEAIIERLAQRAADGVSVRLLLDDVGSWRVGRKFVSPLTAAGAKVAFFMPMLHLPFRGRTNLRNHRKIVVVDGQHALTGGMNLAEEYMGPTPDPERWRDFSLVSSGPAVLDLADLFRSDWKFATGETIAKEEESPYAVESNGSIAQVVASGPDVSGDPLYAALVSVAFAAKWRIWVVTPYFIPDETLARALELAARRGVDVRVIVPDQSNHGMADLARVSYLRQIQNAGGQVLLYQPGMVHAKVVLIDHDLAIVGSANMDMRSLFLNYEVAVFLYSQPQVDATAAWIETLMSQSQRGLSERGRFTQLAEDVVRLLSPLL</sequence>
<dbReference type="GO" id="GO:0032049">
    <property type="term" value="P:cardiolipin biosynthetic process"/>
    <property type="evidence" value="ECO:0007669"/>
    <property type="project" value="UniProtKB-UniRule"/>
</dbReference>
<keyword evidence="11" id="KW-1208">Phospholipid metabolism</keyword>
<evidence type="ECO:0000256" key="7">
    <source>
        <dbReference type="ARBA" id="ARBA00022989"/>
    </source>
</evidence>
<evidence type="ECO:0000313" key="16">
    <source>
        <dbReference type="EMBL" id="AGA29205.1"/>
    </source>
</evidence>
<name>L0DK36_SINAD</name>
<keyword evidence="10" id="KW-0594">Phospholipid biosynthesis</keyword>
<evidence type="ECO:0000256" key="14">
    <source>
        <dbReference type="SAM" id="Phobius"/>
    </source>
</evidence>
<dbReference type="HOGENOM" id="CLU_038053_1_0_0"/>
<keyword evidence="2" id="KW-1003">Cell membrane</keyword>
<dbReference type="Proteomes" id="UP000010798">
    <property type="component" value="Chromosome"/>
</dbReference>
<dbReference type="InterPro" id="IPR025202">
    <property type="entry name" value="PLD-like_dom"/>
</dbReference>
<dbReference type="Gene3D" id="3.30.870.10">
    <property type="entry name" value="Endonuclease Chain A"/>
    <property type="match status" value="2"/>
</dbReference>
<dbReference type="STRING" id="886293.Sinac_5051"/>
<evidence type="ECO:0000256" key="10">
    <source>
        <dbReference type="ARBA" id="ARBA00023209"/>
    </source>
</evidence>
<keyword evidence="4" id="KW-0808">Transferase</keyword>
<dbReference type="KEGG" id="saci:Sinac_5051"/>
<dbReference type="RefSeq" id="WP_015248311.1">
    <property type="nucleotide sequence ID" value="NC_019892.1"/>
</dbReference>
<feature type="domain" description="PLD phosphodiesterase" evidence="15">
    <location>
        <begin position="384"/>
        <end position="411"/>
    </location>
</feature>
<keyword evidence="9 14" id="KW-0472">Membrane</keyword>
<feature type="region of interest" description="Disordered" evidence="13">
    <location>
        <begin position="75"/>
        <end position="94"/>
    </location>
</feature>
<dbReference type="Pfam" id="PF13091">
    <property type="entry name" value="PLDc_2"/>
    <property type="match status" value="2"/>
</dbReference>
<dbReference type="InterPro" id="IPR022924">
    <property type="entry name" value="Cardiolipin_synthase"/>
</dbReference>
<keyword evidence="7 14" id="KW-1133">Transmembrane helix</keyword>
<evidence type="ECO:0000313" key="17">
    <source>
        <dbReference type="Proteomes" id="UP000010798"/>
    </source>
</evidence>
<keyword evidence="3" id="KW-0444">Lipid biosynthesis</keyword>
<dbReference type="AlphaFoldDB" id="L0DK36"/>
<reference evidence="16 17" key="1">
    <citation type="submission" date="2012-02" db="EMBL/GenBank/DDBJ databases">
        <title>Complete sequence of chromosome of Singulisphaera acidiphila DSM 18658.</title>
        <authorList>
            <consortium name="US DOE Joint Genome Institute (JGI-PGF)"/>
            <person name="Lucas S."/>
            <person name="Copeland A."/>
            <person name="Lapidus A."/>
            <person name="Glavina del Rio T."/>
            <person name="Dalin E."/>
            <person name="Tice H."/>
            <person name="Bruce D."/>
            <person name="Goodwin L."/>
            <person name="Pitluck S."/>
            <person name="Peters L."/>
            <person name="Ovchinnikova G."/>
            <person name="Chertkov O."/>
            <person name="Kyrpides N."/>
            <person name="Mavromatis K."/>
            <person name="Ivanova N."/>
            <person name="Brettin T."/>
            <person name="Detter J.C."/>
            <person name="Han C."/>
            <person name="Larimer F."/>
            <person name="Land M."/>
            <person name="Hauser L."/>
            <person name="Markowitz V."/>
            <person name="Cheng J.-F."/>
            <person name="Hugenholtz P."/>
            <person name="Woyke T."/>
            <person name="Wu D."/>
            <person name="Tindall B."/>
            <person name="Pomrenke H."/>
            <person name="Brambilla E."/>
            <person name="Klenk H.-P."/>
            <person name="Eisen J.A."/>
        </authorList>
    </citation>
    <scope>NUCLEOTIDE SEQUENCE [LARGE SCALE GENOMIC DNA]</scope>
    <source>
        <strain evidence="17">ATCC BAA-1392 / DSM 18658 / VKM B-2454 / MOB10</strain>
    </source>
</reference>
<evidence type="ECO:0000256" key="4">
    <source>
        <dbReference type="ARBA" id="ARBA00022679"/>
    </source>
</evidence>
<keyword evidence="6" id="KW-0677">Repeat</keyword>
<evidence type="ECO:0000256" key="6">
    <source>
        <dbReference type="ARBA" id="ARBA00022737"/>
    </source>
</evidence>
<proteinExistence type="predicted"/>
<dbReference type="PANTHER" id="PTHR21248">
    <property type="entry name" value="CARDIOLIPIN SYNTHASE"/>
    <property type="match status" value="1"/>
</dbReference>
<evidence type="ECO:0000259" key="15">
    <source>
        <dbReference type="PROSITE" id="PS50035"/>
    </source>
</evidence>
<evidence type="ECO:0000256" key="5">
    <source>
        <dbReference type="ARBA" id="ARBA00022692"/>
    </source>
</evidence>
<dbReference type="InterPro" id="IPR027379">
    <property type="entry name" value="CLS_N"/>
</dbReference>
<gene>
    <name evidence="16" type="ordered locus">Sinac_5051</name>
</gene>
<dbReference type="GO" id="GO:0005886">
    <property type="term" value="C:plasma membrane"/>
    <property type="evidence" value="ECO:0007669"/>
    <property type="project" value="UniProtKB-SubCell"/>
</dbReference>
<keyword evidence="8" id="KW-0443">Lipid metabolism</keyword>
<dbReference type="OrthoDB" id="9762009at2"/>
<dbReference type="eggNOG" id="COG1502">
    <property type="taxonomic scope" value="Bacteria"/>
</dbReference>
<dbReference type="SUPFAM" id="SSF56024">
    <property type="entry name" value="Phospholipase D/nuclease"/>
    <property type="match status" value="2"/>
</dbReference>
<dbReference type="Pfam" id="PF13396">
    <property type="entry name" value="PLDc_N"/>
    <property type="match status" value="1"/>
</dbReference>
<dbReference type="NCBIfam" id="TIGR04265">
    <property type="entry name" value="bac_cardiolipin"/>
    <property type="match status" value="1"/>
</dbReference>
<protein>
    <recommendedName>
        <fullName evidence="12">Cardiolipin synthase</fullName>
        <ecNumber evidence="12">2.7.8.-</ecNumber>
    </recommendedName>
</protein>
<feature type="transmembrane region" description="Helical" evidence="14">
    <location>
        <begin position="9"/>
        <end position="30"/>
    </location>
</feature>